<evidence type="ECO:0000256" key="9">
    <source>
        <dbReference type="ARBA" id="ARBA00062394"/>
    </source>
</evidence>
<accession>A0A1G4KEM9</accession>
<dbReference type="Gene3D" id="1.20.1220.12">
    <property type="entry name" value="Malate synthase, domain III"/>
    <property type="match status" value="1"/>
</dbReference>
<evidence type="ECO:0000256" key="2">
    <source>
        <dbReference type="ARBA" id="ARBA00006394"/>
    </source>
</evidence>
<dbReference type="InterPro" id="IPR011076">
    <property type="entry name" value="Malate_synth_sf"/>
</dbReference>
<dbReference type="GO" id="GO:0004474">
    <property type="term" value="F:malate synthase activity"/>
    <property type="evidence" value="ECO:0007669"/>
    <property type="project" value="UniProtKB-EC"/>
</dbReference>
<evidence type="ECO:0000256" key="6">
    <source>
        <dbReference type="ARBA" id="ARBA00022679"/>
    </source>
</evidence>
<protein>
    <recommendedName>
        <fullName evidence="3">malate synthase</fullName>
        <ecNumber evidence="3">2.3.3.9</ecNumber>
    </recommendedName>
</protein>
<dbReference type="AlphaFoldDB" id="A0A1G4KEM9"/>
<dbReference type="Pfam" id="PF01274">
    <property type="entry name" value="MS_TIM-barrel"/>
    <property type="match status" value="1"/>
</dbReference>
<organism evidence="14 15">
    <name type="scientific">Lachancea meyersii CBS 8951</name>
    <dbReference type="NCBI Taxonomy" id="1266667"/>
    <lineage>
        <taxon>Eukaryota</taxon>
        <taxon>Fungi</taxon>
        <taxon>Dikarya</taxon>
        <taxon>Ascomycota</taxon>
        <taxon>Saccharomycotina</taxon>
        <taxon>Saccharomycetes</taxon>
        <taxon>Saccharomycetales</taxon>
        <taxon>Saccharomycetaceae</taxon>
        <taxon>Lachancea</taxon>
    </lineage>
</organism>
<evidence type="ECO:0000256" key="5">
    <source>
        <dbReference type="ARBA" id="ARBA00022532"/>
    </source>
</evidence>
<evidence type="ECO:0000313" key="14">
    <source>
        <dbReference type="EMBL" id="SCV02985.1"/>
    </source>
</evidence>
<evidence type="ECO:0000256" key="10">
    <source>
        <dbReference type="PIRSR" id="PIRSR601465-50"/>
    </source>
</evidence>
<dbReference type="CDD" id="cd00727">
    <property type="entry name" value="malate_synt_A"/>
    <property type="match status" value="1"/>
</dbReference>
<comment type="catalytic activity">
    <reaction evidence="8">
        <text>glyoxylate + acetyl-CoA + H2O = (S)-malate + CoA + H(+)</text>
        <dbReference type="Rhea" id="RHEA:18181"/>
        <dbReference type="ChEBI" id="CHEBI:15377"/>
        <dbReference type="ChEBI" id="CHEBI:15378"/>
        <dbReference type="ChEBI" id="CHEBI:15589"/>
        <dbReference type="ChEBI" id="CHEBI:36655"/>
        <dbReference type="ChEBI" id="CHEBI:57287"/>
        <dbReference type="ChEBI" id="CHEBI:57288"/>
        <dbReference type="EC" id="2.3.3.9"/>
    </reaction>
</comment>
<dbReference type="InterPro" id="IPR001465">
    <property type="entry name" value="Malate_synthase_TIM"/>
</dbReference>
<keyword evidence="15" id="KW-1185">Reference proteome</keyword>
<dbReference type="Proteomes" id="UP000191144">
    <property type="component" value="Chromosome H"/>
</dbReference>
<feature type="domain" description="Malate synthase C-terminal" evidence="13">
    <location>
        <begin position="508"/>
        <end position="625"/>
    </location>
</feature>
<keyword evidence="5" id="KW-0816">Tricarboxylic acid cycle</keyword>
<dbReference type="GO" id="GO:0006097">
    <property type="term" value="P:glyoxylate cycle"/>
    <property type="evidence" value="ECO:0007669"/>
    <property type="project" value="UniProtKB-KW"/>
</dbReference>
<feature type="domain" description="Malate synthase N-terminal" evidence="12">
    <location>
        <begin position="90"/>
        <end position="136"/>
    </location>
</feature>
<dbReference type="EMBL" id="LT598480">
    <property type="protein sequence ID" value="SCV02985.1"/>
    <property type="molecule type" value="Genomic_DNA"/>
</dbReference>
<feature type="active site" description="Proton acceptor" evidence="10">
    <location>
        <position position="261"/>
    </location>
</feature>
<keyword evidence="7" id="KW-0576">Peroxisome</keyword>
<dbReference type="SUPFAM" id="SSF51645">
    <property type="entry name" value="Malate synthase G"/>
    <property type="match status" value="1"/>
</dbReference>
<gene>
    <name evidence="14" type="ORF">LAME_0H06788G</name>
</gene>
<reference evidence="15" key="1">
    <citation type="submission" date="2016-03" db="EMBL/GenBank/DDBJ databases">
        <authorList>
            <person name="Devillers Hugo."/>
        </authorList>
    </citation>
    <scope>NUCLEOTIDE SEQUENCE [LARGE SCALE GENOMIC DNA]</scope>
</reference>
<dbReference type="FunFam" id="1.20.1220.12:FF:000001">
    <property type="entry name" value="Malate synthase"/>
    <property type="match status" value="1"/>
</dbReference>
<dbReference type="InterPro" id="IPR044856">
    <property type="entry name" value="Malate_synth_C_sf"/>
</dbReference>
<dbReference type="Pfam" id="PF20659">
    <property type="entry name" value="MS_C"/>
    <property type="match status" value="1"/>
</dbReference>
<dbReference type="OrthoDB" id="186072at2759"/>
<dbReference type="Gene3D" id="3.20.20.360">
    <property type="entry name" value="Malate synthase, domain 3"/>
    <property type="match status" value="1"/>
</dbReference>
<feature type="active site" description="Proton donor" evidence="10">
    <location>
        <position position="541"/>
    </location>
</feature>
<comment type="subunit">
    <text evidence="9">Interacts with PEX9.</text>
</comment>
<dbReference type="FunFam" id="3.20.20.360:FF:000001">
    <property type="entry name" value="Malate synthase"/>
    <property type="match status" value="1"/>
</dbReference>
<evidence type="ECO:0000256" key="3">
    <source>
        <dbReference type="ARBA" id="ARBA00012636"/>
    </source>
</evidence>
<keyword evidence="4" id="KW-0329">Glyoxylate bypass</keyword>
<evidence type="ECO:0000259" key="13">
    <source>
        <dbReference type="Pfam" id="PF20659"/>
    </source>
</evidence>
<dbReference type="GO" id="GO:0005782">
    <property type="term" value="C:peroxisomal matrix"/>
    <property type="evidence" value="ECO:0007669"/>
    <property type="project" value="UniProtKB-SubCell"/>
</dbReference>
<dbReference type="InterPro" id="IPR006252">
    <property type="entry name" value="Malate_synthA"/>
</dbReference>
<evidence type="ECO:0000256" key="4">
    <source>
        <dbReference type="ARBA" id="ARBA00022435"/>
    </source>
</evidence>
<dbReference type="InterPro" id="IPR048356">
    <property type="entry name" value="MS_N"/>
</dbReference>
<dbReference type="GO" id="GO:0006099">
    <property type="term" value="P:tricarboxylic acid cycle"/>
    <property type="evidence" value="ECO:0007669"/>
    <property type="project" value="UniProtKB-KW"/>
</dbReference>
<dbReference type="InterPro" id="IPR046363">
    <property type="entry name" value="MS_N_TIM-barrel_dom"/>
</dbReference>
<dbReference type="NCBIfam" id="TIGR01344">
    <property type="entry name" value="malate_syn_A"/>
    <property type="match status" value="1"/>
</dbReference>
<evidence type="ECO:0000313" key="15">
    <source>
        <dbReference type="Proteomes" id="UP000191144"/>
    </source>
</evidence>
<evidence type="ECO:0000256" key="1">
    <source>
        <dbReference type="ARBA" id="ARBA00004253"/>
    </source>
</evidence>
<evidence type="ECO:0000259" key="12">
    <source>
        <dbReference type="Pfam" id="PF20656"/>
    </source>
</evidence>
<feature type="domain" description="Malate synthase TIM barrel" evidence="11">
    <location>
        <begin position="257"/>
        <end position="499"/>
    </location>
</feature>
<evidence type="ECO:0000256" key="7">
    <source>
        <dbReference type="ARBA" id="ARBA00023140"/>
    </source>
</evidence>
<dbReference type="PANTHER" id="PTHR42902">
    <property type="entry name" value="MALATE SYNTHASE"/>
    <property type="match status" value="1"/>
</dbReference>
<dbReference type="InterPro" id="IPR048355">
    <property type="entry name" value="MS_C"/>
</dbReference>
<dbReference type="EC" id="2.3.3.9" evidence="3"/>
<sequence length="633" mass="70561">MRGLPYLGQMRHPYLSAFDTTRHHACIKSVYISAAIPTHVYIRLYISAHEDLISSILGLSSRTPTHHLMSISQDPPRVQVLANVDSEPQFAPSKTTASDILSSEALQFVALLHRTFNGRRCQCLTDRGVVQSELDAAGAAAAKAGNSVGPSAEALFRLPPETQHVRDDVSWQGAVPAPGLAERHSEITGPPLRNMLVNALNAPVSTYMVDFEDSAAPTWANCVYGQVNLFDAIRDQVDFRTARKHYQLSAPFKSLPTVLVRPRGWHMVEKHVTVDGEPISASLFDFGLYFFHNARTLVELGKGPYFYLPKLEHYREARLWNDVFNVAQDVLGISRGTVRATVLIETLPAAFQMEEILFELRTHSAGLNCGRWDYIFSTIKRLRNVPGHVLPDRQHVTMSAPFMDAYVQRLIEVCHRRGVHAMGGMAAYIPIKNDERANAAALAQVRADKERELRKGHDGSWVAHPALAPICNEVFHRMGTPNQIHFRPECAVQASDLLNTRISNGGVTINGIRQNLSIGLQYMEAWLRGSGCVPINNLMEDAATAEVSRCQLYQWVRHRVTLSDTGEVVTPDLTQRILEEQVAELSAKSPLGGDNKFALAAKYFLPEIRGEKFSEFLTTLLYDEILTLKSPRL</sequence>
<keyword evidence="6" id="KW-0808">Transferase</keyword>
<name>A0A1G4KEM9_9SACH</name>
<dbReference type="Pfam" id="PF20656">
    <property type="entry name" value="MS_N"/>
    <property type="match status" value="1"/>
</dbReference>
<comment type="similarity">
    <text evidence="2">Belongs to the malate synthase family.</text>
</comment>
<evidence type="ECO:0000256" key="8">
    <source>
        <dbReference type="ARBA" id="ARBA00047918"/>
    </source>
</evidence>
<proteinExistence type="inferred from homology"/>
<comment type="subcellular location">
    <subcellularLocation>
        <location evidence="1">Peroxisome matrix</location>
    </subcellularLocation>
</comment>
<dbReference type="PANTHER" id="PTHR42902:SF1">
    <property type="entry name" value="MALATE SYNTHASE 1-RELATED"/>
    <property type="match status" value="1"/>
</dbReference>
<evidence type="ECO:0000259" key="11">
    <source>
        <dbReference type="Pfam" id="PF01274"/>
    </source>
</evidence>